<evidence type="ECO:0000256" key="1">
    <source>
        <dbReference type="SAM" id="MobiDB-lite"/>
    </source>
</evidence>
<feature type="compositionally biased region" description="Polar residues" evidence="1">
    <location>
        <begin position="1"/>
        <end position="10"/>
    </location>
</feature>
<sequence length="109" mass="12576">MNIPPSTVNVHQPPVPANPPTASDIEKANEYAEKVMYNHRVLHILDKENPQEELGRIKAYRHYVERAIFNAQPWKDMQESMKSVEHKLENVQGLLERIDDVERALGYSA</sequence>
<dbReference type="Proteomes" id="UP000017559">
    <property type="component" value="Unassembled WGS sequence"/>
</dbReference>
<accession>V2YDG7</accession>
<organism evidence="2 3">
    <name type="scientific">Moniliophthora roreri (strain MCA 2997)</name>
    <name type="common">Cocoa frosty pod rot fungus</name>
    <name type="synonym">Crinipellis roreri</name>
    <dbReference type="NCBI Taxonomy" id="1381753"/>
    <lineage>
        <taxon>Eukaryota</taxon>
        <taxon>Fungi</taxon>
        <taxon>Dikarya</taxon>
        <taxon>Basidiomycota</taxon>
        <taxon>Agaricomycotina</taxon>
        <taxon>Agaricomycetes</taxon>
        <taxon>Agaricomycetidae</taxon>
        <taxon>Agaricales</taxon>
        <taxon>Marasmiineae</taxon>
        <taxon>Marasmiaceae</taxon>
        <taxon>Moniliophthora</taxon>
    </lineage>
</organism>
<evidence type="ECO:0000313" key="2">
    <source>
        <dbReference type="EMBL" id="ESK89729.1"/>
    </source>
</evidence>
<dbReference type="AlphaFoldDB" id="V2YDG7"/>
<gene>
    <name evidence="2" type="ORF">Moror_16870</name>
</gene>
<dbReference type="HOGENOM" id="CLU_2184626_0_0_1"/>
<evidence type="ECO:0000313" key="3">
    <source>
        <dbReference type="Proteomes" id="UP000017559"/>
    </source>
</evidence>
<reference evidence="2 3" key="1">
    <citation type="journal article" date="2014" name="BMC Genomics">
        <title>Genome and secretome analysis of the hemibiotrophic fungal pathogen, Moniliophthora roreri, which causes frosty pod rot disease of cacao: mechanisms of the biotrophic and necrotrophic phases.</title>
        <authorList>
            <person name="Meinhardt L.W."/>
            <person name="Costa G.G.L."/>
            <person name="Thomazella D.P.T."/>
            <person name="Teixeira P.J.P.L."/>
            <person name="Carazzolle M.F."/>
            <person name="Schuster S.C."/>
            <person name="Carlson J.E."/>
            <person name="Guiltinan M.J."/>
            <person name="Mieczkowski P."/>
            <person name="Farmer A."/>
            <person name="Ramaraj T."/>
            <person name="Crozier J."/>
            <person name="Davis R.E."/>
            <person name="Shao J."/>
            <person name="Melnick R.L."/>
            <person name="Pereira G.A.G."/>
            <person name="Bailey B.A."/>
        </authorList>
    </citation>
    <scope>NUCLEOTIDE SEQUENCE [LARGE SCALE GENOMIC DNA]</scope>
    <source>
        <strain evidence="2 3">MCA 2997</strain>
    </source>
</reference>
<feature type="region of interest" description="Disordered" evidence="1">
    <location>
        <begin position="1"/>
        <end position="22"/>
    </location>
</feature>
<name>V2YDG7_MONRO</name>
<dbReference type="EMBL" id="AWSO01000525">
    <property type="protein sequence ID" value="ESK89729.1"/>
    <property type="molecule type" value="Genomic_DNA"/>
</dbReference>
<comment type="caution">
    <text evidence="2">The sequence shown here is derived from an EMBL/GenBank/DDBJ whole genome shotgun (WGS) entry which is preliminary data.</text>
</comment>
<proteinExistence type="predicted"/>
<dbReference type="KEGG" id="mrr:Moror_16870"/>
<protein>
    <submittedName>
        <fullName evidence="2">Uncharacterized protein</fullName>
    </submittedName>
</protein>
<keyword evidence="3" id="KW-1185">Reference proteome</keyword>